<dbReference type="Gramene" id="MELO3C033810.2.1">
    <property type="protein sequence ID" value="MELO3C033810.2.1"/>
    <property type="gene ID" value="MELO3C033810.2"/>
</dbReference>
<sequence length="213" mass="24742">RRPSNFLLAARRSIVTAGCFACRFKVAIHEYTLLRVKVISHGSTNTSWSPNCVAQHQMLLMLELLMNDNKHLPQTLFDTRHRIRQLAYFRMIHESDLNCLGVLDGTYIKVNEPVANRPSFRTRKGISYMSLPVGKDLQQTHEFSEMPLPEKIDCKCQRKWSIATTWTNNEGHSTYATTIATEDIQYIEMTTEWSNWCNELAEAIFTKWQLRNT</sequence>
<dbReference type="EnsemblPlants" id="MELO3C033810.2.1">
    <property type="protein sequence ID" value="MELO3C033810.2.1"/>
    <property type="gene ID" value="MELO3C033810.2"/>
</dbReference>
<accession>A0A9I9EHG6</accession>
<name>A0A9I9EHG6_CUCME</name>
<evidence type="ECO:0000313" key="1">
    <source>
        <dbReference type="EnsemblPlants" id="MELO3C033810.2.1"/>
    </source>
</evidence>
<protein>
    <recommendedName>
        <fullName evidence="2">Retrotransposon protein</fullName>
    </recommendedName>
</protein>
<evidence type="ECO:0008006" key="2">
    <source>
        <dbReference type="Google" id="ProtNLM"/>
    </source>
</evidence>
<organism evidence="1">
    <name type="scientific">Cucumis melo</name>
    <name type="common">Muskmelon</name>
    <dbReference type="NCBI Taxonomy" id="3656"/>
    <lineage>
        <taxon>Eukaryota</taxon>
        <taxon>Viridiplantae</taxon>
        <taxon>Streptophyta</taxon>
        <taxon>Embryophyta</taxon>
        <taxon>Tracheophyta</taxon>
        <taxon>Spermatophyta</taxon>
        <taxon>Magnoliopsida</taxon>
        <taxon>eudicotyledons</taxon>
        <taxon>Gunneridae</taxon>
        <taxon>Pentapetalae</taxon>
        <taxon>rosids</taxon>
        <taxon>fabids</taxon>
        <taxon>Cucurbitales</taxon>
        <taxon>Cucurbitaceae</taxon>
        <taxon>Benincaseae</taxon>
        <taxon>Cucumis</taxon>
    </lineage>
</organism>
<dbReference type="AlphaFoldDB" id="A0A9I9EHG6"/>
<proteinExistence type="predicted"/>
<reference evidence="1" key="1">
    <citation type="submission" date="2023-03" db="UniProtKB">
        <authorList>
            <consortium name="EnsemblPlants"/>
        </authorList>
    </citation>
    <scope>IDENTIFICATION</scope>
</reference>